<dbReference type="Proteomes" id="UP000054144">
    <property type="component" value="Unassembled WGS sequence"/>
</dbReference>
<keyword evidence="1" id="KW-0812">Transmembrane</keyword>
<evidence type="ECO:0000256" key="1">
    <source>
        <dbReference type="SAM" id="Phobius"/>
    </source>
</evidence>
<keyword evidence="1" id="KW-0472">Membrane</keyword>
<evidence type="ECO:0008006" key="4">
    <source>
        <dbReference type="Google" id="ProtNLM"/>
    </source>
</evidence>
<name>A0A0D7AEB5_9AGAR</name>
<accession>A0A0D7AEB5</accession>
<evidence type="ECO:0000313" key="3">
    <source>
        <dbReference type="Proteomes" id="UP000054144"/>
    </source>
</evidence>
<organism evidence="2 3">
    <name type="scientific">Fistulina hepatica ATCC 64428</name>
    <dbReference type="NCBI Taxonomy" id="1128425"/>
    <lineage>
        <taxon>Eukaryota</taxon>
        <taxon>Fungi</taxon>
        <taxon>Dikarya</taxon>
        <taxon>Basidiomycota</taxon>
        <taxon>Agaricomycotina</taxon>
        <taxon>Agaricomycetes</taxon>
        <taxon>Agaricomycetidae</taxon>
        <taxon>Agaricales</taxon>
        <taxon>Fistulinaceae</taxon>
        <taxon>Fistulina</taxon>
    </lineage>
</organism>
<keyword evidence="3" id="KW-1185">Reference proteome</keyword>
<evidence type="ECO:0000313" key="2">
    <source>
        <dbReference type="EMBL" id="KIY49682.1"/>
    </source>
</evidence>
<keyword evidence="1" id="KW-1133">Transmembrane helix</keyword>
<feature type="transmembrane region" description="Helical" evidence="1">
    <location>
        <begin position="62"/>
        <end position="87"/>
    </location>
</feature>
<gene>
    <name evidence="2" type="ORF">FISHEDRAFT_72319</name>
</gene>
<sequence>MPKVFTQPASTVAMTANGGYTPIPIDEKVQLDLGHQQHCEDDCVHEETHNHARCHNSRLRRVLFSAVAFLVSVIIMMSVFCVSHVGVHGDGMMKRDTTTGSSGSTFTDNKLPGAVEAPLKIRYAVPVTCAHAVVDWRVSSALDAVSALPVSKKASSDVPRPASFFVKPSIAFDVGIGPLSALDS</sequence>
<dbReference type="EMBL" id="KN881721">
    <property type="protein sequence ID" value="KIY49682.1"/>
    <property type="molecule type" value="Genomic_DNA"/>
</dbReference>
<reference evidence="2 3" key="1">
    <citation type="journal article" date="2015" name="Fungal Genet. Biol.">
        <title>Evolution of novel wood decay mechanisms in Agaricales revealed by the genome sequences of Fistulina hepatica and Cylindrobasidium torrendii.</title>
        <authorList>
            <person name="Floudas D."/>
            <person name="Held B.W."/>
            <person name="Riley R."/>
            <person name="Nagy L.G."/>
            <person name="Koehler G."/>
            <person name="Ransdell A.S."/>
            <person name="Younus H."/>
            <person name="Chow J."/>
            <person name="Chiniquy J."/>
            <person name="Lipzen A."/>
            <person name="Tritt A."/>
            <person name="Sun H."/>
            <person name="Haridas S."/>
            <person name="LaButti K."/>
            <person name="Ohm R.A."/>
            <person name="Kues U."/>
            <person name="Blanchette R.A."/>
            <person name="Grigoriev I.V."/>
            <person name="Minto R.E."/>
            <person name="Hibbett D.S."/>
        </authorList>
    </citation>
    <scope>NUCLEOTIDE SEQUENCE [LARGE SCALE GENOMIC DNA]</scope>
    <source>
        <strain evidence="2 3">ATCC 64428</strain>
    </source>
</reference>
<dbReference type="AlphaFoldDB" id="A0A0D7AEB5"/>
<protein>
    <recommendedName>
        <fullName evidence="4">Transmembrane protein</fullName>
    </recommendedName>
</protein>
<proteinExistence type="predicted"/>